<accession>A0A8H7END5</accession>
<evidence type="ECO:0000313" key="7">
    <source>
        <dbReference type="EMBL" id="KAF7723740.1"/>
    </source>
</evidence>
<comment type="function">
    <text evidence="6">Catalyzes the reversible reaction in which hydroxymethyl group from 5,10-methylenetetrahydrofolate is transferred onto alpha-ketoisovalerate to form ketopantoate.</text>
</comment>
<evidence type="ECO:0000313" key="8">
    <source>
        <dbReference type="Proteomes" id="UP000605846"/>
    </source>
</evidence>
<dbReference type="InterPro" id="IPR003700">
    <property type="entry name" value="Pantoate_hydroxy_MeTrfase"/>
</dbReference>
<keyword evidence="8" id="KW-1185">Reference proteome</keyword>
<evidence type="ECO:0000256" key="3">
    <source>
        <dbReference type="ARBA" id="ARBA00012618"/>
    </source>
</evidence>
<comment type="caution">
    <text evidence="7">The sequence shown here is derived from an EMBL/GenBank/DDBJ whole genome shotgun (WGS) entry which is preliminary data.</text>
</comment>
<dbReference type="GO" id="GO:0015940">
    <property type="term" value="P:pantothenate biosynthetic process"/>
    <property type="evidence" value="ECO:0007669"/>
    <property type="project" value="UniProtKB-UniPathway"/>
</dbReference>
<reference evidence="7" key="1">
    <citation type="submission" date="2020-01" db="EMBL/GenBank/DDBJ databases">
        <title>Genome Sequencing of Three Apophysomyces-Like Fungal Strains Confirms a Novel Fungal Genus in the Mucoromycota with divergent Burkholderia-like Endosymbiotic Bacteria.</title>
        <authorList>
            <person name="Stajich J.E."/>
            <person name="Macias A.M."/>
            <person name="Carter-House D."/>
            <person name="Lovett B."/>
            <person name="Kasson L.R."/>
            <person name="Berry K."/>
            <person name="Grigoriev I."/>
            <person name="Chang Y."/>
            <person name="Spatafora J."/>
            <person name="Kasson M.T."/>
        </authorList>
    </citation>
    <scope>NUCLEOTIDE SEQUENCE</scope>
    <source>
        <strain evidence="7">NRRL A-21654</strain>
    </source>
</reference>
<dbReference type="NCBIfam" id="TIGR00222">
    <property type="entry name" value="panB"/>
    <property type="match status" value="1"/>
</dbReference>
<organism evidence="7 8">
    <name type="scientific">Apophysomyces ossiformis</name>
    <dbReference type="NCBI Taxonomy" id="679940"/>
    <lineage>
        <taxon>Eukaryota</taxon>
        <taxon>Fungi</taxon>
        <taxon>Fungi incertae sedis</taxon>
        <taxon>Mucoromycota</taxon>
        <taxon>Mucoromycotina</taxon>
        <taxon>Mucoromycetes</taxon>
        <taxon>Mucorales</taxon>
        <taxon>Mucorineae</taxon>
        <taxon>Mucoraceae</taxon>
        <taxon>Apophysomyces</taxon>
    </lineage>
</organism>
<dbReference type="Gene3D" id="3.20.20.60">
    <property type="entry name" value="Phosphoenolpyruvate-binding domains"/>
    <property type="match status" value="1"/>
</dbReference>
<comment type="catalytic activity">
    <reaction evidence="5 6">
        <text>(6R)-5,10-methylene-5,6,7,8-tetrahydrofolate + 3-methyl-2-oxobutanoate + H2O = 2-dehydropantoate + (6S)-5,6,7,8-tetrahydrofolate</text>
        <dbReference type="Rhea" id="RHEA:11824"/>
        <dbReference type="ChEBI" id="CHEBI:11561"/>
        <dbReference type="ChEBI" id="CHEBI:11851"/>
        <dbReference type="ChEBI" id="CHEBI:15377"/>
        <dbReference type="ChEBI" id="CHEBI:15636"/>
        <dbReference type="ChEBI" id="CHEBI:57453"/>
        <dbReference type="EC" id="2.1.2.11"/>
    </reaction>
</comment>
<gene>
    <name evidence="7" type="ORF">EC973_001716</name>
</gene>
<dbReference type="SUPFAM" id="SSF51621">
    <property type="entry name" value="Phosphoenolpyruvate/pyruvate domain"/>
    <property type="match status" value="1"/>
</dbReference>
<dbReference type="OrthoDB" id="425211at2759"/>
<comment type="pathway">
    <text evidence="1 6">Cofactor biosynthesis; (R)-pantothenate biosynthesis; (R)-pantoate from 3-methyl-2-oxobutanoate: step 1/2.</text>
</comment>
<name>A0A8H7END5_9FUNG</name>
<dbReference type="EC" id="2.1.2.11" evidence="3 6"/>
<dbReference type="NCBIfam" id="NF001452">
    <property type="entry name" value="PRK00311.1"/>
    <property type="match status" value="1"/>
</dbReference>
<keyword evidence="6" id="KW-0566">Pantothenate biosynthesis</keyword>
<dbReference type="InterPro" id="IPR015813">
    <property type="entry name" value="Pyrv/PenolPyrv_kinase-like_dom"/>
</dbReference>
<dbReference type="Proteomes" id="UP000605846">
    <property type="component" value="Unassembled WGS sequence"/>
</dbReference>
<evidence type="ECO:0000256" key="2">
    <source>
        <dbReference type="ARBA" id="ARBA00008676"/>
    </source>
</evidence>
<dbReference type="InterPro" id="IPR040442">
    <property type="entry name" value="Pyrv_kinase-like_dom_sf"/>
</dbReference>
<proteinExistence type="inferred from homology"/>
<dbReference type="UniPathway" id="UPA00028">
    <property type="reaction ID" value="UER00003"/>
</dbReference>
<dbReference type="GO" id="GO:0003864">
    <property type="term" value="F:3-methyl-2-oxobutanoate hydroxymethyltransferase activity"/>
    <property type="evidence" value="ECO:0007669"/>
    <property type="project" value="UniProtKB-EC"/>
</dbReference>
<dbReference type="PANTHER" id="PTHR20881:SF0">
    <property type="entry name" value="3-METHYL-2-OXOBUTANOATE HYDROXYMETHYLTRANSFERASE"/>
    <property type="match status" value="1"/>
</dbReference>
<dbReference type="GO" id="GO:0000287">
    <property type="term" value="F:magnesium ion binding"/>
    <property type="evidence" value="ECO:0007669"/>
    <property type="project" value="TreeGrafter"/>
</dbReference>
<dbReference type="GO" id="GO:0005739">
    <property type="term" value="C:mitochondrion"/>
    <property type="evidence" value="ECO:0007669"/>
    <property type="project" value="TreeGrafter"/>
</dbReference>
<sequence length="360" mass="39412">MSVLARLGLRSLMQRQLMGAMVRTVPVHATRAMPVATVLSRKYSSRPVKTPDSPTAGVVTARRSKVTIKSLQRMYKQGEPISMMTAQDYPSGLMVDQAGIDVCLVGDSLAMVALGYESTNPLTVEEMLHHCRAVSRGSKAPFLVVDLPYGSYEASPEEAVRVSLRFLKEGNAEAIKLEGGKEMAETIRRITRVGVPVLGHVGLTPQRQSALGGFRVQGKTAKQARELLEDALAVQEAGAFAVVLEAVPAEIAGYITQQLRIPTIGIGAGVECSGQVLVQNDALGLFDRFVPKFTKQYCNLNQIMTKALKEYHEDVKARAFPAIENTYPIDPQQLEKFWQEERAKNEAAEAEEQKPVHVHA</sequence>
<dbReference type="FunFam" id="3.20.20.60:FF:000003">
    <property type="entry name" value="3-methyl-2-oxobutanoate hydroxymethyltransferase"/>
    <property type="match status" value="1"/>
</dbReference>
<dbReference type="PANTHER" id="PTHR20881">
    <property type="entry name" value="3-METHYL-2-OXOBUTANOATE HYDROXYMETHYLTRANSFERASE"/>
    <property type="match status" value="1"/>
</dbReference>
<dbReference type="CDD" id="cd06557">
    <property type="entry name" value="KPHMT-like"/>
    <property type="match status" value="1"/>
</dbReference>
<protein>
    <recommendedName>
        <fullName evidence="3 6">3-methyl-2-oxobutanoate hydroxymethyltransferase</fullName>
        <ecNumber evidence="3 6">2.1.2.11</ecNumber>
    </recommendedName>
</protein>
<dbReference type="AlphaFoldDB" id="A0A8H7END5"/>
<evidence type="ECO:0000256" key="6">
    <source>
        <dbReference type="RuleBase" id="RU362100"/>
    </source>
</evidence>
<evidence type="ECO:0000256" key="4">
    <source>
        <dbReference type="ARBA" id="ARBA00022679"/>
    </source>
</evidence>
<comment type="similarity">
    <text evidence="2 6">Belongs to the PanB family.</text>
</comment>
<dbReference type="EMBL" id="JABAYA010000141">
    <property type="protein sequence ID" value="KAF7723740.1"/>
    <property type="molecule type" value="Genomic_DNA"/>
</dbReference>
<evidence type="ECO:0000256" key="1">
    <source>
        <dbReference type="ARBA" id="ARBA00005033"/>
    </source>
</evidence>
<evidence type="ECO:0000256" key="5">
    <source>
        <dbReference type="ARBA" id="ARBA00049172"/>
    </source>
</evidence>
<dbReference type="Pfam" id="PF02548">
    <property type="entry name" value="Pantoate_transf"/>
    <property type="match status" value="1"/>
</dbReference>
<dbReference type="HAMAP" id="MF_00156">
    <property type="entry name" value="PanB"/>
    <property type="match status" value="1"/>
</dbReference>
<keyword evidence="4 6" id="KW-0808">Transferase</keyword>